<dbReference type="EMBL" id="CYSR01000030">
    <property type="protein sequence ID" value="CUI01032.1"/>
    <property type="molecule type" value="Genomic_DNA"/>
</dbReference>
<sequence length="157" mass="17800">MLTLFKLLLPALMPSWRFFKSVDPSPRVEWRLLSSASGPPAPWQEFRPRPERLSPLAVAGRMLWNARWNESLFLVSCAERLTLAPTEHSRQEILRRIAADLRRGQPPGALQPYLQFRLVFLDRGEDGQLIKAVTYQSEPHLMAALSAQAARAERAAA</sequence>
<dbReference type="AlphaFoldDB" id="A0A0P1HBZ0"/>
<protein>
    <submittedName>
        <fullName evidence="1">Uncharacterized protein</fullName>
    </submittedName>
</protein>
<gene>
    <name evidence="1" type="ORF">PHA8399_03172</name>
</gene>
<dbReference type="RefSeq" id="WP_058287055.1">
    <property type="nucleotide sequence ID" value="NZ_CYSR01000030.1"/>
</dbReference>
<proteinExistence type="predicted"/>
<name>A0A0P1HBZ0_9RHOB</name>
<evidence type="ECO:0000313" key="1">
    <source>
        <dbReference type="EMBL" id="CUI01032.1"/>
    </source>
</evidence>
<dbReference type="STRING" id="1396826.PHA8399_03172"/>
<accession>A0A0P1HBZ0</accession>
<evidence type="ECO:0000313" key="2">
    <source>
        <dbReference type="Proteomes" id="UP000051326"/>
    </source>
</evidence>
<organism evidence="1 2">
    <name type="scientific">Leisingera aquaemixtae</name>
    <dbReference type="NCBI Taxonomy" id="1396826"/>
    <lineage>
        <taxon>Bacteria</taxon>
        <taxon>Pseudomonadati</taxon>
        <taxon>Pseudomonadota</taxon>
        <taxon>Alphaproteobacteria</taxon>
        <taxon>Rhodobacterales</taxon>
        <taxon>Roseobacteraceae</taxon>
        <taxon>Leisingera</taxon>
    </lineage>
</organism>
<dbReference type="Proteomes" id="UP000051326">
    <property type="component" value="Unassembled WGS sequence"/>
</dbReference>
<reference evidence="1 2" key="1">
    <citation type="submission" date="2015-09" db="EMBL/GenBank/DDBJ databases">
        <authorList>
            <consortium name="Swine Surveillance"/>
        </authorList>
    </citation>
    <scope>NUCLEOTIDE SEQUENCE [LARGE SCALE GENOMIC DNA]</scope>
    <source>
        <strain evidence="1 2">CECT 8399</strain>
    </source>
</reference>